<dbReference type="EMBL" id="SPMX01000018">
    <property type="protein sequence ID" value="NMQ05262.1"/>
    <property type="molecule type" value="Genomic_DNA"/>
</dbReference>
<dbReference type="Proteomes" id="UP000886469">
    <property type="component" value="Unassembled WGS sequence"/>
</dbReference>
<organism evidence="1 2">
    <name type="scientific">Candidatus Accumulibacter contiguus</name>
    <dbReference type="NCBI Taxonomy" id="2954381"/>
    <lineage>
        <taxon>Bacteria</taxon>
        <taxon>Pseudomonadati</taxon>
        <taxon>Pseudomonadota</taxon>
        <taxon>Betaproteobacteria</taxon>
        <taxon>Candidatus Accumulibacter</taxon>
    </lineage>
</organism>
<evidence type="ECO:0000313" key="1">
    <source>
        <dbReference type="EMBL" id="NMQ05262.1"/>
    </source>
</evidence>
<protein>
    <submittedName>
        <fullName evidence="1">Uncharacterized protein</fullName>
    </submittedName>
</protein>
<reference evidence="1" key="1">
    <citation type="submission" date="2019-03" db="EMBL/GenBank/DDBJ databases">
        <title>Metabolic reconstructions from genomes of highly enriched 'Candidatus Accumulibacter' and 'Candidatus Competibacter' bioreactor populations.</title>
        <authorList>
            <person name="Annavajhala M.K."/>
            <person name="Welles L."/>
            <person name="Abbas B."/>
            <person name="Sorokin D."/>
            <person name="Park H."/>
            <person name="Van Loosdrecht M."/>
            <person name="Chandran K."/>
        </authorList>
    </citation>
    <scope>NUCLEOTIDE SEQUENCE</scope>
    <source>
        <strain evidence="1">SBR_L</strain>
    </source>
</reference>
<comment type="caution">
    <text evidence="1">The sequence shown here is derived from an EMBL/GenBank/DDBJ whole genome shotgun (WGS) entry which is preliminary data.</text>
</comment>
<sequence>MTTTTLNKTAGSVLLAHTQCATATITVGSAVDVSTKLGPATAYVKMGRTIANALTNNVRFRIDGSAKTSGNDEWAPLYEWQSANGSTAASKTTLNDAACDAGDTSFTLTSATGFTAGDLVYLRETGTPANSEWCRAKSTSSNTLSLEEALTRGHTNGIDVTDLAEVFAIPFDVSGQVRVRLVVDTASAASGQTVDCIAWLVTADSANTA</sequence>
<keyword evidence="2" id="KW-1185">Reference proteome</keyword>
<proteinExistence type="predicted"/>
<evidence type="ECO:0000313" key="2">
    <source>
        <dbReference type="Proteomes" id="UP000886469"/>
    </source>
</evidence>
<dbReference type="RefSeq" id="WP_169070027.1">
    <property type="nucleotide sequence ID" value="NZ_SPMX01000018.1"/>
</dbReference>
<gene>
    <name evidence="1" type="ORF">E4Q08_08260</name>
</gene>
<accession>A0ABX1TAK1</accession>
<name>A0ABX1TAK1_9PROT</name>